<dbReference type="EMBL" id="KB742418">
    <property type="protein sequence ID" value="EOB08812.1"/>
    <property type="molecule type" value="Genomic_DNA"/>
</dbReference>
<proteinExistence type="predicted"/>
<evidence type="ECO:0000313" key="2">
    <source>
        <dbReference type="Proteomes" id="UP000296049"/>
    </source>
</evidence>
<dbReference type="Proteomes" id="UP000296049">
    <property type="component" value="Unassembled WGS sequence"/>
</dbReference>
<dbReference type="AlphaFoldDB" id="R0KFF2"/>
<sequence length="352" mass="39250">MGTTEKNLGQQQLFAYLKICTTRPDPGNCTSMLSDRLLLFVNNFDCVLIDDDNYTIHMISFTLLSTADPHADDQNNDILRRNAETRKVCCSNRITDFGQSSQVVKRPCNRRITRRKCMPKIGEAGEKRGSQQHLVNASYGVPGSTLCLQCFTQNCTSHGLANHVPTQLMFSPYSNNYVTNLEALITHLKPAAALTLQQEIFALIAFPALEGKPPTTAIQLSILYKDVHGTLAPQGHHISTWTKSKTEYEIQCVFIRTNTYSGGLIKPAAQAPCDGSSAQLPHDISGDGKRKVKEEKRRLIVILPEESHLDLKPITNTYPVIYKLSTDVMHVEATTYLNASECLQVHTVVLWM</sequence>
<keyword evidence="2" id="KW-1185">Reference proteome</keyword>
<accession>R0KFF2</accession>
<organism evidence="1 2">
    <name type="scientific">Anas platyrhynchos</name>
    <name type="common">Mallard</name>
    <name type="synonym">Anas boschas</name>
    <dbReference type="NCBI Taxonomy" id="8839"/>
    <lineage>
        <taxon>Eukaryota</taxon>
        <taxon>Metazoa</taxon>
        <taxon>Chordata</taxon>
        <taxon>Craniata</taxon>
        <taxon>Vertebrata</taxon>
        <taxon>Euteleostomi</taxon>
        <taxon>Archelosauria</taxon>
        <taxon>Archosauria</taxon>
        <taxon>Dinosauria</taxon>
        <taxon>Saurischia</taxon>
        <taxon>Theropoda</taxon>
        <taxon>Coelurosauria</taxon>
        <taxon>Aves</taxon>
        <taxon>Neognathae</taxon>
        <taxon>Galloanserae</taxon>
        <taxon>Anseriformes</taxon>
        <taxon>Anatidae</taxon>
        <taxon>Anatinae</taxon>
        <taxon>Anas</taxon>
    </lineage>
</organism>
<protein>
    <submittedName>
        <fullName evidence="1">Uncharacterized protein</fullName>
    </submittedName>
</protein>
<name>R0KFF2_ANAPL</name>
<reference evidence="2" key="1">
    <citation type="journal article" date="2013" name="Nat. Genet.">
        <title>The duck genome and transcriptome provide insight into an avian influenza virus reservoir species.</title>
        <authorList>
            <person name="Huang Y."/>
            <person name="Li Y."/>
            <person name="Burt D.W."/>
            <person name="Chen H."/>
            <person name="Zhang Y."/>
            <person name="Qian W."/>
            <person name="Kim H."/>
            <person name="Gan S."/>
            <person name="Zhao Y."/>
            <person name="Li J."/>
            <person name="Yi K."/>
            <person name="Feng H."/>
            <person name="Zhu P."/>
            <person name="Li B."/>
            <person name="Liu Q."/>
            <person name="Fairley S."/>
            <person name="Magor K.E."/>
            <person name="Du Z."/>
            <person name="Hu X."/>
            <person name="Goodman L."/>
            <person name="Tafer H."/>
            <person name="Vignal A."/>
            <person name="Lee T."/>
            <person name="Kim K.W."/>
            <person name="Sheng Z."/>
            <person name="An Y."/>
            <person name="Searle S."/>
            <person name="Herrero J."/>
            <person name="Groenen M.A."/>
            <person name="Crooijmans R.P."/>
            <person name="Faraut T."/>
            <person name="Cai Q."/>
            <person name="Webster R.G."/>
            <person name="Aldridge J.R."/>
            <person name="Warren W.C."/>
            <person name="Bartschat S."/>
            <person name="Kehr S."/>
            <person name="Marz M."/>
            <person name="Stadler P.F."/>
            <person name="Smith J."/>
            <person name="Kraus R.H."/>
            <person name="Zhao Y."/>
            <person name="Ren L."/>
            <person name="Fei J."/>
            <person name="Morisson M."/>
            <person name="Kaiser P."/>
            <person name="Griffin D.K."/>
            <person name="Rao M."/>
            <person name="Pitel F."/>
            <person name="Wang J."/>
            <person name="Li N."/>
        </authorList>
    </citation>
    <scope>NUCLEOTIDE SEQUENCE [LARGE SCALE GENOMIC DNA]</scope>
</reference>
<gene>
    <name evidence="1" type="ORF">Anapl_02258</name>
</gene>
<evidence type="ECO:0000313" key="1">
    <source>
        <dbReference type="EMBL" id="EOB08812.1"/>
    </source>
</evidence>